<feature type="domain" description="Right handed beta helix" evidence="4">
    <location>
        <begin position="1136"/>
        <end position="1269"/>
    </location>
</feature>
<dbReference type="InterPro" id="IPR011050">
    <property type="entry name" value="Pectin_lyase_fold/virulence"/>
</dbReference>
<organism evidence="5 6">
    <name type="scientific">Fuerstiella marisgermanici</name>
    <dbReference type="NCBI Taxonomy" id="1891926"/>
    <lineage>
        <taxon>Bacteria</taxon>
        <taxon>Pseudomonadati</taxon>
        <taxon>Planctomycetota</taxon>
        <taxon>Planctomycetia</taxon>
        <taxon>Planctomycetales</taxon>
        <taxon>Planctomycetaceae</taxon>
        <taxon>Fuerstiella</taxon>
    </lineage>
</organism>
<name>A0A1P8WC64_9PLAN</name>
<dbReference type="InterPro" id="IPR012334">
    <property type="entry name" value="Pectin_lyas_fold"/>
</dbReference>
<evidence type="ECO:0000256" key="2">
    <source>
        <dbReference type="SAM" id="SignalP"/>
    </source>
</evidence>
<accession>A0A1P8WC64</accession>
<sequence length="2117" mass="219396" precursor="true">MKTNRSLASCSLALSCFALLAAANVSVGDQTGVVRMTAGQISPNGPPPVPPESAGSASAPVPPPPVPMPEDALPPLAGNPGATGAPTQSMGVPMHQSMPRHQGMMPAQGIPTEVGGSPMYQHLDYSPYFERSAAVTEAPVLGRRPNATPLFGPQLMFESNIDDGLGFDKGYHTLNAKLPYHVVPGSSVLMADLSASVTNDERAVYNFGAVWRNYDASRNRIFGWNVFGDIDDGRGNNTWNRVGFGVESLGKYIDFRANGYRVTGDDSVLLNDQLVGDLSLSGNSVFRVRNQVRDNAYSGADWEIGGPLPVLGRRGANMYLGGYWLDNDMGHEALGFSARWELLVTESATVNMNYTTDDTFGTNSWVSVSYSIPNYRERAILQPRSVRDRLPDPVQRSNRVHTNIDQINVLEALVNQDKGRAYHFVYVDPDSTSTQNGGNGLGTLENPYTNLQYAAANNNAGIDVIRIDPRGDDTGQNLTVPGGIDLFDCQVLLSSTKDFTLFSDGGMDFIIPGEDTATGLGPLVSDPNMIAGNSVIRLANQNSVVGLRIDASNTAMTAFGTGISNPLPITDANIVMNTFTNYETAVNLQDASGDIIFDENNADGLPGVAMSGLVLTTANGSMTNLLVRNNIATNNGTVGISVTAGPNSTVNADNPNGNSAGGAVAQTGIVGNTVTNGGEGIAVNAQAGSTVNAVVQNNTSTGNTTNGFSARSDAATFNLASMSGNTFSSNLENGAFLHYLNGGTFRAVSEDLNGDGLIDPGEDLNGNGLLDQGIVLNTMNNNTIAGLCIFGEDDSSGVFDIGGPNEALGNTFIGNNGAGIATDLKDTATAQIDALFNTVSGGSGDPGLTFVLDFIDPGQAPLTDFFGFQMNTFDVTNFGFAATDFDLVTNAILETVQSHYRDIPTQDIDPNSPIPAGQELDIDFVIGDSGVAPSNGATEYYVIGLGDLNQNLGGLLGIAGNIGNVRDGNGVGPNVYIDGITPQALGGVAASTFTDQFLVIDSLVNPPGALTLPDGADGPRFNPEKSTEWGRLALTSGNLTATREAIAGTTSHEIGHTIALRHIGVAGSVTSTGKTPVMSTGAIDAGIQSFIEPHEFAYSGQNPGELAGEAPFNVFPVQELINSVGLRTAGAETRNGIAINATGDSKLLPSTFNNNTITGASEHGINVSMSDNARAEGLTIQGNAITNGGGHGIRLAADGNAFIDADNTIGGSGTNTYRGDVFSQGNTISNNDLDGFRALASNGGVIHGNLINNQITDNGRNGASLYVENGGVIDFGTTPDRVITGNTITGNGGIGIELISNVSASTTGQIDAVIRNNDISNNTGGGIVSSMTGPNIGGATNNLVNLTVGGTSDQANTITGNGNVGIGFSVAGTAKGVFNLSNSTISGTTDGADPLTDGDGIYLRRTDSSLLTANISNVTSSGNAGSGLRVDVQGNDKNDPNQPMSGTINTVNWDNNLFTNNGVNGALFRVRGDAQLLADGTNNVVTNNAQHGIEITTSENSSFGDPTDGLPPGRRTLIAGTTATGNGVDGISINATESSRVLAEITSNRTPGSTGAHAALNTNGDSSFSNNGSDGIHITTTGGASDVLITSGTGTTTISGNGTTAGGNGIRWDSSGTSDAIVRVTKTNILNNIAGAVEDPANNGNGVLDAGEDINGNGVLDTGEDGSNDNIDVAHGDGIQFNVFDRSRSTLIVGGAAGDGNFIQNNQDDGIAIAAAGQGLNVSRPIITISNNLIGGERDGVAAGNGGDGVSMNIAGGTDDSTRYGGDPANLDTDIDDGDGLTFSNGVTESGPIVQLTLTDNKITRNSERGVNLLLNGAAGERDREFNQSFFDPVRITLTGNEIASNGTEGIFFRADTDMNQSRLTYLANFPFPDPPFNPANDRPQGFSFYDPAQPQFQQDNNNTVGGKAAFADEAPDGERGFLNLRTVQNSFLTVTGNTVQNNGVGTVTGEGLVLSIGTGAYLAADIQNNTFGGNLEEDVRTESFLSFGNTFDSVDDSGDLTFDAIYHDDTAQLDMRFVGNSGNQISLSSDGASYRNRDALKEIVLGFTPTDLAGVTDRDAAFFQIDDGPNLDNPNNAFINFGITQDIDGAFATGGFNIRGAADPLFPNIQFAPFLP</sequence>
<feature type="region of interest" description="Disordered" evidence="1">
    <location>
        <begin position="38"/>
        <end position="103"/>
    </location>
</feature>
<gene>
    <name evidence="5" type="ORF">Fuma_01221</name>
</gene>
<reference evidence="5 6" key="1">
    <citation type="journal article" date="2016" name="Front. Microbiol.">
        <title>Fuerstia marisgermanicae gen. nov., sp. nov., an Unusual Member of the Phylum Planctomycetes from the German Wadden Sea.</title>
        <authorList>
            <person name="Kohn T."/>
            <person name="Heuer A."/>
            <person name="Jogler M."/>
            <person name="Vollmers J."/>
            <person name="Boedeker C."/>
            <person name="Bunk B."/>
            <person name="Rast P."/>
            <person name="Borchert D."/>
            <person name="Glockner I."/>
            <person name="Freese H.M."/>
            <person name="Klenk H.P."/>
            <person name="Overmann J."/>
            <person name="Kaster A.K."/>
            <person name="Rohde M."/>
            <person name="Wiegand S."/>
            <person name="Jogler C."/>
        </authorList>
    </citation>
    <scope>NUCLEOTIDE SEQUENCE [LARGE SCALE GENOMIC DNA]</scope>
    <source>
        <strain evidence="5 6">NH11</strain>
    </source>
</reference>
<proteinExistence type="predicted"/>
<dbReference type="SUPFAM" id="SSF51126">
    <property type="entry name" value="Pectin lyase-like"/>
    <property type="match status" value="2"/>
</dbReference>
<dbReference type="Pfam" id="PF11924">
    <property type="entry name" value="IAT_beta"/>
    <property type="match status" value="1"/>
</dbReference>
<feature type="chain" id="PRO_5010242743" description="Right handed beta helix domain-containing protein" evidence="2">
    <location>
        <begin position="22"/>
        <end position="2117"/>
    </location>
</feature>
<feature type="domain" description="Inverse autotransporter beta-domain" evidence="3">
    <location>
        <begin position="193"/>
        <end position="261"/>
    </location>
</feature>
<evidence type="ECO:0008006" key="7">
    <source>
        <dbReference type="Google" id="ProtNLM"/>
    </source>
</evidence>
<keyword evidence="6" id="KW-1185">Reference proteome</keyword>
<dbReference type="Gene3D" id="2.40.160.160">
    <property type="entry name" value="Inverse autotransporter, beta-domain"/>
    <property type="match status" value="1"/>
</dbReference>
<dbReference type="InterPro" id="IPR039448">
    <property type="entry name" value="Beta_helix"/>
</dbReference>
<evidence type="ECO:0000313" key="5">
    <source>
        <dbReference type="EMBL" id="APZ91632.1"/>
    </source>
</evidence>
<dbReference type="KEGG" id="fmr:Fuma_01221"/>
<dbReference type="Gene3D" id="2.160.20.10">
    <property type="entry name" value="Single-stranded right-handed beta-helix, Pectin lyase-like"/>
    <property type="match status" value="2"/>
</dbReference>
<dbReference type="InterPro" id="IPR006626">
    <property type="entry name" value="PbH1"/>
</dbReference>
<dbReference type="Pfam" id="PF13229">
    <property type="entry name" value="Beta_helix"/>
    <property type="match status" value="1"/>
</dbReference>
<protein>
    <recommendedName>
        <fullName evidence="7">Right handed beta helix domain-containing protein</fullName>
    </recommendedName>
</protein>
<evidence type="ECO:0000259" key="4">
    <source>
        <dbReference type="Pfam" id="PF13229"/>
    </source>
</evidence>
<dbReference type="SMART" id="SM00710">
    <property type="entry name" value="PbH1"/>
    <property type="match status" value="19"/>
</dbReference>
<dbReference type="InterPro" id="IPR038177">
    <property type="entry name" value="IAT_beta_sf"/>
</dbReference>
<dbReference type="InterPro" id="IPR024519">
    <property type="entry name" value="IAT_beta"/>
</dbReference>
<evidence type="ECO:0000313" key="6">
    <source>
        <dbReference type="Proteomes" id="UP000187735"/>
    </source>
</evidence>
<feature type="signal peptide" evidence="2">
    <location>
        <begin position="1"/>
        <end position="21"/>
    </location>
</feature>
<evidence type="ECO:0000259" key="3">
    <source>
        <dbReference type="Pfam" id="PF11924"/>
    </source>
</evidence>
<dbReference type="Proteomes" id="UP000187735">
    <property type="component" value="Chromosome"/>
</dbReference>
<dbReference type="STRING" id="1891926.Fuma_01221"/>
<dbReference type="EMBL" id="CP017641">
    <property type="protein sequence ID" value="APZ91632.1"/>
    <property type="molecule type" value="Genomic_DNA"/>
</dbReference>
<keyword evidence="2" id="KW-0732">Signal</keyword>
<evidence type="ECO:0000256" key="1">
    <source>
        <dbReference type="SAM" id="MobiDB-lite"/>
    </source>
</evidence>
<dbReference type="PROSITE" id="PS51257">
    <property type="entry name" value="PROKAR_LIPOPROTEIN"/>
    <property type="match status" value="1"/>
</dbReference>